<reference evidence="1 2" key="1">
    <citation type="submission" date="2024-02" db="EMBL/GenBank/DDBJ databases">
        <title>de novo genome assembly of Solanum bulbocastanum strain 11H21.</title>
        <authorList>
            <person name="Hosaka A.J."/>
        </authorList>
    </citation>
    <scope>NUCLEOTIDE SEQUENCE [LARGE SCALE GENOMIC DNA]</scope>
    <source>
        <tissue evidence="1">Young leaves</tissue>
    </source>
</reference>
<organism evidence="1 2">
    <name type="scientific">Solanum bulbocastanum</name>
    <name type="common">Wild potato</name>
    <dbReference type="NCBI Taxonomy" id="147425"/>
    <lineage>
        <taxon>Eukaryota</taxon>
        <taxon>Viridiplantae</taxon>
        <taxon>Streptophyta</taxon>
        <taxon>Embryophyta</taxon>
        <taxon>Tracheophyta</taxon>
        <taxon>Spermatophyta</taxon>
        <taxon>Magnoliopsida</taxon>
        <taxon>eudicotyledons</taxon>
        <taxon>Gunneridae</taxon>
        <taxon>Pentapetalae</taxon>
        <taxon>asterids</taxon>
        <taxon>lamiids</taxon>
        <taxon>Solanales</taxon>
        <taxon>Solanaceae</taxon>
        <taxon>Solanoideae</taxon>
        <taxon>Solaneae</taxon>
        <taxon>Solanum</taxon>
    </lineage>
</organism>
<dbReference type="EMBL" id="JBANQN010000010">
    <property type="protein sequence ID" value="KAK6777847.1"/>
    <property type="molecule type" value="Genomic_DNA"/>
</dbReference>
<evidence type="ECO:0000313" key="1">
    <source>
        <dbReference type="EMBL" id="KAK6777847.1"/>
    </source>
</evidence>
<dbReference type="Proteomes" id="UP001371456">
    <property type="component" value="Unassembled WGS sequence"/>
</dbReference>
<protein>
    <submittedName>
        <fullName evidence="1">Uncharacterized protein</fullName>
    </submittedName>
</protein>
<accession>A0AAN8T250</accession>
<evidence type="ECO:0000313" key="2">
    <source>
        <dbReference type="Proteomes" id="UP001371456"/>
    </source>
</evidence>
<name>A0AAN8T250_SOLBU</name>
<proteinExistence type="predicted"/>
<comment type="caution">
    <text evidence="1">The sequence shown here is derived from an EMBL/GenBank/DDBJ whole genome shotgun (WGS) entry which is preliminary data.</text>
</comment>
<dbReference type="AlphaFoldDB" id="A0AAN8T250"/>
<keyword evidence="2" id="KW-1185">Reference proteome</keyword>
<gene>
    <name evidence="1" type="ORF">RDI58_024565</name>
</gene>
<sequence length="67" mass="7560">MIPALATANIANKISLSTKKIEEFEKKTLVKSRIRIEKQSTLIDIMNDSPIIGLAMGEFRDPIFRNV</sequence>